<dbReference type="EMBL" id="JABXXR010000002">
    <property type="protein sequence ID" value="NVN39071.1"/>
    <property type="molecule type" value="Genomic_DNA"/>
</dbReference>
<proteinExistence type="predicted"/>
<accession>A0A850PDG3</accession>
<feature type="region of interest" description="Disordered" evidence="1">
    <location>
        <begin position="1"/>
        <end position="28"/>
    </location>
</feature>
<evidence type="ECO:0000256" key="1">
    <source>
        <dbReference type="SAM" id="MobiDB-lite"/>
    </source>
</evidence>
<evidence type="ECO:0000313" key="3">
    <source>
        <dbReference type="EMBL" id="NVN39071.1"/>
    </source>
</evidence>
<evidence type="ECO:0000313" key="4">
    <source>
        <dbReference type="Proteomes" id="UP000585665"/>
    </source>
</evidence>
<keyword evidence="4" id="KW-1185">Reference proteome</keyword>
<dbReference type="Pfam" id="PF18557">
    <property type="entry name" value="NepR"/>
    <property type="match status" value="1"/>
</dbReference>
<dbReference type="RefSeq" id="WP_176612096.1">
    <property type="nucleotide sequence ID" value="NZ_JABXXR010000002.1"/>
</dbReference>
<dbReference type="AlphaFoldDB" id="A0A850PDG3"/>
<gene>
    <name evidence="3" type="ORF">HUK82_00630</name>
</gene>
<organism evidence="3 4">
    <name type="scientific">Ameyamaea chiangmaiensis</name>
    <dbReference type="NCBI Taxonomy" id="442969"/>
    <lineage>
        <taxon>Bacteria</taxon>
        <taxon>Pseudomonadati</taxon>
        <taxon>Pseudomonadota</taxon>
        <taxon>Alphaproteobacteria</taxon>
        <taxon>Acetobacterales</taxon>
        <taxon>Acetobacteraceae</taxon>
        <taxon>Ameyamaea</taxon>
    </lineage>
</organism>
<evidence type="ECO:0000259" key="2">
    <source>
        <dbReference type="Pfam" id="PF18557"/>
    </source>
</evidence>
<name>A0A850PDG3_9PROT</name>
<sequence length="66" mass="7440">MAKSERSGGRGVPEKGTTEREQEKGDEADGAFDLWLKRGLHQLFDSVANEPIPDELLRLIEEDRES</sequence>
<dbReference type="InterPro" id="IPR041649">
    <property type="entry name" value="NepR"/>
</dbReference>
<feature type="domain" description="Anti-sigma factor NepR" evidence="2">
    <location>
        <begin position="38"/>
        <end position="61"/>
    </location>
</feature>
<reference evidence="3 4" key="1">
    <citation type="submission" date="2020-06" db="EMBL/GenBank/DDBJ databases">
        <title>Description of novel acetic acid bacteria.</title>
        <authorList>
            <person name="Sombolestani A."/>
        </authorList>
    </citation>
    <scope>NUCLEOTIDE SEQUENCE [LARGE SCALE GENOMIC DNA]</scope>
    <source>
        <strain evidence="3 4">LMG 27010</strain>
    </source>
</reference>
<feature type="compositionally biased region" description="Basic and acidic residues" evidence="1">
    <location>
        <begin position="1"/>
        <end position="27"/>
    </location>
</feature>
<comment type="caution">
    <text evidence="3">The sequence shown here is derived from an EMBL/GenBank/DDBJ whole genome shotgun (WGS) entry which is preliminary data.</text>
</comment>
<dbReference type="Proteomes" id="UP000585665">
    <property type="component" value="Unassembled WGS sequence"/>
</dbReference>
<protein>
    <recommendedName>
        <fullName evidence="2">Anti-sigma factor NepR domain-containing protein</fullName>
    </recommendedName>
</protein>